<feature type="domain" description="Resolvase/invertase-type recombinase catalytic" evidence="2">
    <location>
        <begin position="3"/>
        <end position="152"/>
    </location>
</feature>
<accession>A0A285TPE6</accession>
<sequence>MTRVALYARYSSDNQSENSIEDQFRICREQAKRENWRIVGTYHDAAISGASITLRPGIQSLLQDAQTKKFDVVLAEALDRVSRDQADVATLFKHLKFASVRIVTLAEGEISELHVGLKGTMNALFLKDLADKTRRGLRGRVENGKSGGGVCYGYDVVKRLNSDGEPVTGERKINTAEAEVVRRIFREFSAGKSPKAIAADLNREGVLGPYGRVWGDTTIRGHVSRGTGIVNNELYIGVMVWNRLHYVKSPATGRRVSRPNPETEWVRTEVPGLRIVDNDLWQAARHRQEEISRKYANVTKGVRAYHAAKLNTLRRSAFLFSGLIKCGCCGGNYGIITRDRYGCLNRYRRGTCDNGRTVVRDKIEARVLAGLTEKLVSAEAVAEAVQAYAEGLNQMNRERRAEAVLDRQKLEKIERGIAGIMSAIEDGMYQSAMKSRMDELEQEKQQIIARMDEVPQDVPDIHPNIAEIYRKKVQNLTTALDDPQMYAEAADAIRSVVGEIIITPGDKRGDFQVSLRGELMGILDIATERKSQSPPEVITKVASGPRNQTIKPRHWRGFFVLVLGQN</sequence>
<protein>
    <submittedName>
        <fullName evidence="4">Site-specific DNA recombinase</fullName>
    </submittedName>
</protein>
<dbReference type="PROSITE" id="PS51737">
    <property type="entry name" value="RECOMBINASE_DNA_BIND"/>
    <property type="match status" value="1"/>
</dbReference>
<dbReference type="InterPro" id="IPR011109">
    <property type="entry name" value="DNA_bind_recombinase_dom"/>
</dbReference>
<dbReference type="PROSITE" id="PS51736">
    <property type="entry name" value="RECOMBINASES_3"/>
    <property type="match status" value="1"/>
</dbReference>
<dbReference type="SUPFAM" id="SSF53041">
    <property type="entry name" value="Resolvase-like"/>
    <property type="match status" value="1"/>
</dbReference>
<dbReference type="PANTHER" id="PTHR30461:SF23">
    <property type="entry name" value="DNA RECOMBINASE-RELATED"/>
    <property type="match status" value="1"/>
</dbReference>
<dbReference type="Pfam" id="PF13408">
    <property type="entry name" value="Zn_ribbon_recom"/>
    <property type="match status" value="1"/>
</dbReference>
<name>A0A285TPE6_9PROT</name>
<dbReference type="EMBL" id="OBMM01000004">
    <property type="protein sequence ID" value="SOC24556.1"/>
    <property type="molecule type" value="Genomic_DNA"/>
</dbReference>
<dbReference type="Pfam" id="PF07508">
    <property type="entry name" value="Recombinase"/>
    <property type="match status" value="1"/>
</dbReference>
<dbReference type="InterPro" id="IPR006119">
    <property type="entry name" value="Resolv_N"/>
</dbReference>
<keyword evidence="1" id="KW-0175">Coiled coil</keyword>
<dbReference type="Gene3D" id="3.40.50.1390">
    <property type="entry name" value="Resolvase, N-terminal catalytic domain"/>
    <property type="match status" value="1"/>
</dbReference>
<dbReference type="Gene3D" id="3.90.1750.20">
    <property type="entry name" value="Putative Large Serine Recombinase, Chain B, Domain 2"/>
    <property type="match status" value="1"/>
</dbReference>
<organism evidence="4 5">
    <name type="scientific">Thalassospira xiamenensis</name>
    <dbReference type="NCBI Taxonomy" id="220697"/>
    <lineage>
        <taxon>Bacteria</taxon>
        <taxon>Pseudomonadati</taxon>
        <taxon>Pseudomonadota</taxon>
        <taxon>Alphaproteobacteria</taxon>
        <taxon>Rhodospirillales</taxon>
        <taxon>Thalassospiraceae</taxon>
        <taxon>Thalassospira</taxon>
    </lineage>
</organism>
<evidence type="ECO:0000256" key="1">
    <source>
        <dbReference type="SAM" id="Coils"/>
    </source>
</evidence>
<evidence type="ECO:0000259" key="2">
    <source>
        <dbReference type="PROSITE" id="PS51736"/>
    </source>
</evidence>
<dbReference type="SMART" id="SM00857">
    <property type="entry name" value="Resolvase"/>
    <property type="match status" value="1"/>
</dbReference>
<dbReference type="CDD" id="cd00338">
    <property type="entry name" value="Ser_Recombinase"/>
    <property type="match status" value="1"/>
</dbReference>
<dbReference type="PANTHER" id="PTHR30461">
    <property type="entry name" value="DNA-INVERTASE FROM LAMBDOID PROPHAGE"/>
    <property type="match status" value="1"/>
</dbReference>
<reference evidence="4 5" key="1">
    <citation type="submission" date="2017-08" db="EMBL/GenBank/DDBJ databases">
        <authorList>
            <person name="de Groot N.N."/>
        </authorList>
    </citation>
    <scope>NUCLEOTIDE SEQUENCE [LARGE SCALE GENOMIC DNA]</scope>
    <source>
        <strain evidence="4 5">USBA 78</strain>
    </source>
</reference>
<dbReference type="Pfam" id="PF00239">
    <property type="entry name" value="Resolvase"/>
    <property type="match status" value="1"/>
</dbReference>
<dbReference type="Proteomes" id="UP000219068">
    <property type="component" value="Unassembled WGS sequence"/>
</dbReference>
<evidence type="ECO:0000313" key="5">
    <source>
        <dbReference type="Proteomes" id="UP000219068"/>
    </source>
</evidence>
<dbReference type="RefSeq" id="WP_097052514.1">
    <property type="nucleotide sequence ID" value="NZ_OBMM01000004.1"/>
</dbReference>
<gene>
    <name evidence="4" type="ORF">SAMN05428964_104351</name>
</gene>
<evidence type="ECO:0000259" key="3">
    <source>
        <dbReference type="PROSITE" id="PS51737"/>
    </source>
</evidence>
<dbReference type="InterPro" id="IPR050639">
    <property type="entry name" value="SSR_resolvase"/>
</dbReference>
<proteinExistence type="predicted"/>
<feature type="domain" description="Recombinase" evidence="3">
    <location>
        <begin position="151"/>
        <end position="294"/>
    </location>
</feature>
<dbReference type="GO" id="GO:0003677">
    <property type="term" value="F:DNA binding"/>
    <property type="evidence" value="ECO:0007669"/>
    <property type="project" value="InterPro"/>
</dbReference>
<dbReference type="InterPro" id="IPR025827">
    <property type="entry name" value="Zn_ribbon_recom_dom"/>
</dbReference>
<feature type="coiled-coil region" evidence="1">
    <location>
        <begin position="430"/>
        <end position="457"/>
    </location>
</feature>
<dbReference type="AlphaFoldDB" id="A0A285TPE6"/>
<dbReference type="GO" id="GO:0000150">
    <property type="term" value="F:DNA strand exchange activity"/>
    <property type="evidence" value="ECO:0007669"/>
    <property type="project" value="InterPro"/>
</dbReference>
<dbReference type="InterPro" id="IPR038109">
    <property type="entry name" value="DNA_bind_recomb_sf"/>
</dbReference>
<dbReference type="InterPro" id="IPR036162">
    <property type="entry name" value="Resolvase-like_N_sf"/>
</dbReference>
<evidence type="ECO:0000313" key="4">
    <source>
        <dbReference type="EMBL" id="SOC24556.1"/>
    </source>
</evidence>